<feature type="compositionally biased region" description="Low complexity" evidence="1">
    <location>
        <begin position="308"/>
        <end position="319"/>
    </location>
</feature>
<dbReference type="InterPro" id="IPR021421">
    <property type="entry name" value="DUF3071"/>
</dbReference>
<feature type="compositionally biased region" description="Basic and acidic residues" evidence="1">
    <location>
        <begin position="272"/>
        <end position="284"/>
    </location>
</feature>
<organism evidence="3 4">
    <name type="scientific">Cutibacterium namnetense</name>
    <dbReference type="NCBI Taxonomy" id="1574624"/>
    <lineage>
        <taxon>Bacteria</taxon>
        <taxon>Bacillati</taxon>
        <taxon>Actinomycetota</taxon>
        <taxon>Actinomycetes</taxon>
        <taxon>Propionibacteriales</taxon>
        <taxon>Propionibacteriaceae</taxon>
        <taxon>Cutibacterium</taxon>
    </lineage>
</organism>
<comment type="caution">
    <text evidence="3">The sequence shown here is derived from an EMBL/GenBank/DDBJ whole genome shotgun (WGS) entry which is preliminary data.</text>
</comment>
<evidence type="ECO:0000313" key="4">
    <source>
        <dbReference type="Proteomes" id="UP000256324"/>
    </source>
</evidence>
<dbReference type="RefSeq" id="WP_002548522.1">
    <property type="nucleotide sequence ID" value="NZ_JARJNT010000001.1"/>
</dbReference>
<evidence type="ECO:0000259" key="2">
    <source>
        <dbReference type="Pfam" id="PF11268"/>
    </source>
</evidence>
<proteinExistence type="predicted"/>
<feature type="compositionally biased region" description="Polar residues" evidence="1">
    <location>
        <begin position="285"/>
        <end position="303"/>
    </location>
</feature>
<reference evidence="3 4" key="1">
    <citation type="submission" date="2017-09" db="EMBL/GenBank/DDBJ databases">
        <authorList>
            <person name="Bumgarner R.E."/>
        </authorList>
    </citation>
    <scope>NUCLEOTIDE SEQUENCE [LARGE SCALE GENOMIC DNA]</scope>
    <source>
        <strain evidence="3 4">T34998</strain>
    </source>
</reference>
<evidence type="ECO:0000256" key="1">
    <source>
        <dbReference type="SAM" id="MobiDB-lite"/>
    </source>
</evidence>
<dbReference type="InterPro" id="IPR047682">
    <property type="entry name" value="SepH-like"/>
</dbReference>
<name>A0ABX9IBB0_9ACTN</name>
<protein>
    <submittedName>
        <fullName evidence="3">DUF3071 domain-containing protein</fullName>
    </submittedName>
</protein>
<feature type="domain" description="DUF3071" evidence="2">
    <location>
        <begin position="2"/>
        <end position="120"/>
    </location>
</feature>
<dbReference type="NCBIfam" id="NF040712">
    <property type="entry name" value="SepH"/>
    <property type="match status" value="1"/>
</dbReference>
<dbReference type="Pfam" id="PF11268">
    <property type="entry name" value="DUF3071"/>
    <property type="match status" value="1"/>
</dbReference>
<feature type="region of interest" description="Disordered" evidence="1">
    <location>
        <begin position="239"/>
        <end position="367"/>
    </location>
</feature>
<feature type="region of interest" description="Disordered" evidence="1">
    <location>
        <begin position="140"/>
        <end position="161"/>
    </location>
</feature>
<feature type="compositionally biased region" description="Basic residues" evidence="1">
    <location>
        <begin position="337"/>
        <end position="349"/>
    </location>
</feature>
<dbReference type="Proteomes" id="UP000256324">
    <property type="component" value="Unassembled WGS sequence"/>
</dbReference>
<keyword evidence="4" id="KW-1185">Reference proteome</keyword>
<accession>A0ABX9IBB0</accession>
<feature type="compositionally biased region" description="Basic and acidic residues" evidence="1">
    <location>
        <begin position="239"/>
        <end position="249"/>
    </location>
</feature>
<dbReference type="EMBL" id="PCZS01000001">
    <property type="protein sequence ID" value="REB70572.1"/>
    <property type="molecule type" value="Genomic_DNA"/>
</dbReference>
<evidence type="ECO:0000313" key="3">
    <source>
        <dbReference type="EMBL" id="REB70572.1"/>
    </source>
</evidence>
<sequence>MDSALSPREIQSRIRSGATVEEVAAEAGVGVDQVEPFAVPVLAELDHIIEVAMTCPVRRAGAPGSHRTLGTVISRVVKANSIPDKNISWRSWRHEDRTWALEAQWPASEEGAPHCATFRFDLKGRHTSPEDAGARWLVNDRSPAPAEPLPEGASDPDQEPTLDLNDELAIVRAVSNRQSQTPGPEAIAGMTKHDGVYDFDASSPADMDMLYDMLAGFQDDSVNIYEGLETPVVDAASHPEVDQDAEPAKPQDPQPAEDPHAVETSEPDQAGEESKASLPHDDASTHQTGQSQTPAQGATASKPRTTTKKASASRSKTSAHTADETPQQDAPVEKSERPRKKRKPRKSKRASIPSWDEIMFGGPTPHA</sequence>
<gene>
    <name evidence="3" type="ORF">CP880_02025</name>
</gene>